<feature type="domain" description="LNS2/PITP" evidence="7">
    <location>
        <begin position="698"/>
        <end position="855"/>
    </location>
</feature>
<feature type="region of interest" description="Disordered" evidence="6">
    <location>
        <begin position="260"/>
        <end position="352"/>
    </location>
</feature>
<accession>A0A9P6H901</accession>
<keyword evidence="9" id="KW-1185">Reference proteome</keyword>
<dbReference type="SUPFAM" id="SSF48371">
    <property type="entry name" value="ARM repeat"/>
    <property type="match status" value="1"/>
</dbReference>
<dbReference type="SUPFAM" id="SSF56784">
    <property type="entry name" value="HAD-like"/>
    <property type="match status" value="1"/>
</dbReference>
<feature type="region of interest" description="Disordered" evidence="6">
    <location>
        <begin position="989"/>
        <end position="1101"/>
    </location>
</feature>
<dbReference type="SMART" id="SM00775">
    <property type="entry name" value="LNS2"/>
    <property type="match status" value="1"/>
</dbReference>
<dbReference type="PANTHER" id="PTHR12181:SF12">
    <property type="entry name" value="PHOSPHATIDATE PHOSPHATASE"/>
    <property type="match status" value="1"/>
</dbReference>
<feature type="compositionally biased region" description="Low complexity" evidence="6">
    <location>
        <begin position="529"/>
        <end position="541"/>
    </location>
</feature>
<dbReference type="Pfam" id="PF16876">
    <property type="entry name" value="Lipin_mid"/>
    <property type="match status" value="1"/>
</dbReference>
<feature type="region of interest" description="Disordered" evidence="6">
    <location>
        <begin position="521"/>
        <end position="561"/>
    </location>
</feature>
<feature type="region of interest" description="Disordered" evidence="6">
    <location>
        <begin position="403"/>
        <end position="424"/>
    </location>
</feature>
<name>A0A9P6H901_9AGAM</name>
<dbReference type="Gene3D" id="3.40.50.1000">
    <property type="entry name" value="HAD superfamily/HAD-like"/>
    <property type="match status" value="1"/>
</dbReference>
<evidence type="ECO:0000259" key="7">
    <source>
        <dbReference type="SMART" id="SM00775"/>
    </source>
</evidence>
<feature type="compositionally biased region" description="Basic and acidic residues" evidence="6">
    <location>
        <begin position="583"/>
        <end position="592"/>
    </location>
</feature>
<dbReference type="Pfam" id="PF08235">
    <property type="entry name" value="LNS2"/>
    <property type="match status" value="1"/>
</dbReference>
<feature type="compositionally biased region" description="Basic and acidic residues" evidence="6">
    <location>
        <begin position="1044"/>
        <end position="1055"/>
    </location>
</feature>
<evidence type="ECO:0000313" key="9">
    <source>
        <dbReference type="Proteomes" id="UP000736335"/>
    </source>
</evidence>
<keyword evidence="4" id="KW-0597">Phosphoprotein</keyword>
<dbReference type="GO" id="GO:0019432">
    <property type="term" value="P:triglyceride biosynthetic process"/>
    <property type="evidence" value="ECO:0007669"/>
    <property type="project" value="TreeGrafter"/>
</dbReference>
<dbReference type="InterPro" id="IPR016024">
    <property type="entry name" value="ARM-type_fold"/>
</dbReference>
<feature type="region of interest" description="Disordered" evidence="6">
    <location>
        <begin position="900"/>
        <end position="977"/>
    </location>
</feature>
<dbReference type="EC" id="3.1.3.4" evidence="3"/>
<evidence type="ECO:0000313" key="8">
    <source>
        <dbReference type="EMBL" id="KAF9782157.1"/>
    </source>
</evidence>
<protein>
    <recommendedName>
        <fullName evidence="3">phosphatidate phosphatase</fullName>
        <ecNumber evidence="3">3.1.3.4</ecNumber>
    </recommendedName>
</protein>
<evidence type="ECO:0000256" key="6">
    <source>
        <dbReference type="SAM" id="MobiDB-lite"/>
    </source>
</evidence>
<dbReference type="EMBL" id="WIUZ02000012">
    <property type="protein sequence ID" value="KAF9782157.1"/>
    <property type="molecule type" value="Genomic_DNA"/>
</dbReference>
<dbReference type="GO" id="GO:0009062">
    <property type="term" value="P:fatty acid catabolic process"/>
    <property type="evidence" value="ECO:0007669"/>
    <property type="project" value="TreeGrafter"/>
</dbReference>
<dbReference type="InterPro" id="IPR023214">
    <property type="entry name" value="HAD_sf"/>
</dbReference>
<organism evidence="8 9">
    <name type="scientific">Thelephora terrestris</name>
    <dbReference type="NCBI Taxonomy" id="56493"/>
    <lineage>
        <taxon>Eukaryota</taxon>
        <taxon>Fungi</taxon>
        <taxon>Dikarya</taxon>
        <taxon>Basidiomycota</taxon>
        <taxon>Agaricomycotina</taxon>
        <taxon>Agaricomycetes</taxon>
        <taxon>Thelephorales</taxon>
        <taxon>Thelephoraceae</taxon>
        <taxon>Thelephora</taxon>
    </lineage>
</organism>
<gene>
    <name evidence="8" type="ORF">BJ322DRAFT_1111043</name>
</gene>
<dbReference type="InterPro" id="IPR026058">
    <property type="entry name" value="LIPIN"/>
</dbReference>
<dbReference type="InterPro" id="IPR031703">
    <property type="entry name" value="Lipin_mid"/>
</dbReference>
<dbReference type="GO" id="GO:0008195">
    <property type="term" value="F:phosphatidate phosphatase activity"/>
    <property type="evidence" value="ECO:0007669"/>
    <property type="project" value="UniProtKB-EC"/>
</dbReference>
<dbReference type="OrthoDB" id="4567at2759"/>
<reference evidence="8" key="1">
    <citation type="journal article" date="2020" name="Nat. Commun.">
        <title>Large-scale genome sequencing of mycorrhizal fungi provides insights into the early evolution of symbiotic traits.</title>
        <authorList>
            <person name="Miyauchi S."/>
            <person name="Kiss E."/>
            <person name="Kuo A."/>
            <person name="Drula E."/>
            <person name="Kohler A."/>
            <person name="Sanchez-Garcia M."/>
            <person name="Morin E."/>
            <person name="Andreopoulos B."/>
            <person name="Barry K.W."/>
            <person name="Bonito G."/>
            <person name="Buee M."/>
            <person name="Carver A."/>
            <person name="Chen C."/>
            <person name="Cichocki N."/>
            <person name="Clum A."/>
            <person name="Culley D."/>
            <person name="Crous P.W."/>
            <person name="Fauchery L."/>
            <person name="Girlanda M."/>
            <person name="Hayes R.D."/>
            <person name="Keri Z."/>
            <person name="LaButti K."/>
            <person name="Lipzen A."/>
            <person name="Lombard V."/>
            <person name="Magnuson J."/>
            <person name="Maillard F."/>
            <person name="Murat C."/>
            <person name="Nolan M."/>
            <person name="Ohm R.A."/>
            <person name="Pangilinan J."/>
            <person name="Pereira M.F."/>
            <person name="Perotto S."/>
            <person name="Peter M."/>
            <person name="Pfister S."/>
            <person name="Riley R."/>
            <person name="Sitrit Y."/>
            <person name="Stielow J.B."/>
            <person name="Szollosi G."/>
            <person name="Zifcakova L."/>
            <person name="Stursova M."/>
            <person name="Spatafora J.W."/>
            <person name="Tedersoo L."/>
            <person name="Vaario L.M."/>
            <person name="Yamada A."/>
            <person name="Yan M."/>
            <person name="Wang P."/>
            <person name="Xu J."/>
            <person name="Bruns T."/>
            <person name="Baldrian P."/>
            <person name="Vilgalys R."/>
            <person name="Dunand C."/>
            <person name="Henrissat B."/>
            <person name="Grigoriev I.V."/>
            <person name="Hibbett D."/>
            <person name="Nagy L.G."/>
            <person name="Martin F.M."/>
        </authorList>
    </citation>
    <scope>NUCLEOTIDE SEQUENCE</scope>
    <source>
        <strain evidence="8">UH-Tt-Lm1</strain>
    </source>
</reference>
<feature type="compositionally biased region" description="Polar residues" evidence="6">
    <location>
        <begin position="916"/>
        <end position="925"/>
    </location>
</feature>
<evidence type="ECO:0000256" key="1">
    <source>
        <dbReference type="ARBA" id="ARBA00001946"/>
    </source>
</evidence>
<comment type="caution">
    <text evidence="8">The sequence shown here is derived from an EMBL/GenBank/DDBJ whole genome shotgun (WGS) entry which is preliminary data.</text>
</comment>
<evidence type="ECO:0000256" key="4">
    <source>
        <dbReference type="ARBA" id="ARBA00022553"/>
    </source>
</evidence>
<sequence length="1101" mass="121952">MNYIRGAVYAISAPYQYYKELAPLNPSTLTGAIDVIVVRRPTEDGTDVELASSPFHVRFGKWQVLRPADKKVNVTVNGKHIPFNMKIGEAGEAFFVFETAGDVPDELITSPILEATRSPDIRGQGVRPGQFEARDAKAQDAQNLAQLQQSEPDFLDLNAPPAPPTSGQTDLGQEDAVDPSSLFNRATALGSSIGNAILEKERDEFLKAKERARAIYQTTQDIAYHRTTDPDDTPPSQQPESMPTEPIYNDDAVLDMEGYHSHHKKEQSDQTVTVSSEREGSTSPSSPDLTPGPSRSGTPPLCGPSSSSPTIHNVGLPFPTIRATSEPPLDMEEANQPPSAVPGRTRHLSRPLNIPTLSGDEYLWEWGGFPQKTPLKTPFGLPGASDALGSGWDKDTVTGYPFGQSSLGTDVDEEEAGYGSGGRLRPDRNEPFRFILLIERKTTYFELALFPKDEQRRKFGRNEVDDAQTFNEKRIEYSAFLDDDCIFQKGDLVIRWAGDRYITRSDGSPLMDALSKWRKSTLKHRNHGSASRSPSPAASAKSYDEEPLSSGDEGAKGVAQVQNARTTSLSWIRFWNRSQRTRTSSDRIDEARPTIPERSSDPVSTKQTLRVNEPATISRATSTASAPAISLGVAAAEVTETREKKPFKKYAKTLRLTSDQLKQLDLKPGANTITFSLTASGVAACTARIFVWDNSDSIVVSDIDGTITKSDALGHVFTMIGRDWTHLGVAKLYTDICRNGYKIMYLTSRAIGQADSTRYYLKGIKQNDYQLPEGPVIMSPDRLMASLHREVIMRKPEVFKMACLRDIRRLFRKTSINPFYAGFGNRITDALSYRSVDVPSSRIFTIDSTGEVKMELLELAGYKSSYIHMTDLVDQMFPPIHHHMDAHFTDFNFWRPPMDESDLPELTPPSPALSARSDTSNQSTLARLRNISLIGGGRTGHKKQFSLPPPTTESTINRASKAGGERERGPGTRDSHLRQMSSFEKLGNTLSNFIPSTSSNAASPISSPSVLDSGDEDEDIDLERQTRGRTRARRISMPGSLSGHSDDERDEREHGDEEEDEDEDEEDEDDGEEDDYDAEHEEQTFDDDILATGEMENVPFL</sequence>
<evidence type="ECO:0000256" key="2">
    <source>
        <dbReference type="ARBA" id="ARBA00005476"/>
    </source>
</evidence>
<reference evidence="8" key="2">
    <citation type="submission" date="2020-11" db="EMBL/GenBank/DDBJ databases">
        <authorList>
            <consortium name="DOE Joint Genome Institute"/>
            <person name="Kuo A."/>
            <person name="Miyauchi S."/>
            <person name="Kiss E."/>
            <person name="Drula E."/>
            <person name="Kohler A."/>
            <person name="Sanchez-Garcia M."/>
            <person name="Andreopoulos B."/>
            <person name="Barry K.W."/>
            <person name="Bonito G."/>
            <person name="Buee M."/>
            <person name="Carver A."/>
            <person name="Chen C."/>
            <person name="Cichocki N."/>
            <person name="Clum A."/>
            <person name="Culley D."/>
            <person name="Crous P.W."/>
            <person name="Fauchery L."/>
            <person name="Girlanda M."/>
            <person name="Hayes R."/>
            <person name="Keri Z."/>
            <person name="Labutti K."/>
            <person name="Lipzen A."/>
            <person name="Lombard V."/>
            <person name="Magnuson J."/>
            <person name="Maillard F."/>
            <person name="Morin E."/>
            <person name="Murat C."/>
            <person name="Nolan M."/>
            <person name="Ohm R."/>
            <person name="Pangilinan J."/>
            <person name="Pereira M."/>
            <person name="Perotto S."/>
            <person name="Peter M."/>
            <person name="Riley R."/>
            <person name="Sitrit Y."/>
            <person name="Stielow B."/>
            <person name="Szollosi G."/>
            <person name="Zifcakova L."/>
            <person name="Stursova M."/>
            <person name="Spatafora J.W."/>
            <person name="Tedersoo L."/>
            <person name="Vaario L.-M."/>
            <person name="Yamada A."/>
            <person name="Yan M."/>
            <person name="Wang P."/>
            <person name="Xu J."/>
            <person name="Bruns T."/>
            <person name="Baldrian P."/>
            <person name="Vilgalys R."/>
            <person name="Henrissat B."/>
            <person name="Grigoriev I.V."/>
            <person name="Hibbett D."/>
            <person name="Nagy L.G."/>
            <person name="Martin F.M."/>
        </authorList>
    </citation>
    <scope>NUCLEOTIDE SEQUENCE</scope>
    <source>
        <strain evidence="8">UH-Tt-Lm1</strain>
    </source>
</reference>
<dbReference type="InterPro" id="IPR031315">
    <property type="entry name" value="LNS2/PITP"/>
</dbReference>
<evidence type="ECO:0000256" key="5">
    <source>
        <dbReference type="ARBA" id="ARBA00022801"/>
    </source>
</evidence>
<dbReference type="GO" id="GO:0005634">
    <property type="term" value="C:nucleus"/>
    <property type="evidence" value="ECO:0007669"/>
    <property type="project" value="TreeGrafter"/>
</dbReference>
<feature type="region of interest" description="Disordered" evidence="6">
    <location>
        <begin position="219"/>
        <end position="247"/>
    </location>
</feature>
<keyword evidence="5" id="KW-0378">Hydrolase</keyword>
<evidence type="ECO:0000256" key="3">
    <source>
        <dbReference type="ARBA" id="ARBA00012638"/>
    </source>
</evidence>
<dbReference type="Pfam" id="PF04571">
    <property type="entry name" value="Lipin_N"/>
    <property type="match status" value="1"/>
</dbReference>
<feature type="region of interest" description="Disordered" evidence="6">
    <location>
        <begin position="582"/>
        <end position="608"/>
    </location>
</feature>
<dbReference type="InterPro" id="IPR013209">
    <property type="entry name" value="LNS2"/>
</dbReference>
<feature type="compositionally biased region" description="Acidic residues" evidence="6">
    <location>
        <begin position="1056"/>
        <end position="1089"/>
    </location>
</feature>
<comment type="similarity">
    <text evidence="2">Belongs to the lipin family.</text>
</comment>
<dbReference type="InterPro" id="IPR036412">
    <property type="entry name" value="HAD-like_sf"/>
</dbReference>
<feature type="compositionally biased region" description="Basic and acidic residues" evidence="6">
    <location>
        <begin position="963"/>
        <end position="977"/>
    </location>
</feature>
<dbReference type="FunFam" id="3.40.50.1000:FF:000063">
    <property type="entry name" value="Nuclear elongation and deformation protein"/>
    <property type="match status" value="1"/>
</dbReference>
<feature type="compositionally biased region" description="Low complexity" evidence="6">
    <location>
        <begin position="994"/>
        <end position="1009"/>
    </location>
</feature>
<dbReference type="Proteomes" id="UP000736335">
    <property type="component" value="Unassembled WGS sequence"/>
</dbReference>
<comment type="cofactor">
    <cofactor evidence="1">
        <name>Mg(2+)</name>
        <dbReference type="ChEBI" id="CHEBI:18420"/>
    </cofactor>
</comment>
<feature type="region of interest" description="Disordered" evidence="6">
    <location>
        <begin position="154"/>
        <end position="176"/>
    </location>
</feature>
<dbReference type="AlphaFoldDB" id="A0A9P6H901"/>
<dbReference type="PANTHER" id="PTHR12181">
    <property type="entry name" value="LIPIN"/>
    <property type="match status" value="1"/>
</dbReference>
<dbReference type="InterPro" id="IPR007651">
    <property type="entry name" value="Lipin_N"/>
</dbReference>
<proteinExistence type="inferred from homology"/>